<feature type="transmembrane region" description="Helical" evidence="9">
    <location>
        <begin position="824"/>
        <end position="850"/>
    </location>
</feature>
<keyword evidence="7 9" id="KW-0406">Ion transport</keyword>
<keyword evidence="13" id="KW-1185">Reference proteome</keyword>
<protein>
    <recommendedName>
        <fullName evidence="9">V-type proton ATPase subunit a</fullName>
    </recommendedName>
</protein>
<sequence length="865" mass="99090">MGDLIRSEEMVLCHLFIPSEAAYFVISELGEVGLLQFRDLNKNLQNFQRNFVRDVQMCYTMERRLRYIKSQVQESKIKIFTSPESAKARLSPNEITALKMQIKQAEIEIRRLTQNALDLKTYSLQLSEFKCVLQKAEEFLKKRDEIFGFDSTYKTSIDFLQVIGTDQLNFITGVVAKERVVAFETTLWRMSKGNAYFKREDIDEPLIDYTTGQKKYKTVFLVCCHGDKQFLKLLKLCEGFRASLYTCPTSHMERKRLIQSIDKRLDDLELVINQTDAYRRKFLFSVAQQLQHWTIMVRKIKAIYHTLNYMNMDVTGKCLIGECWVAVRDIPAVKQALADGSSSSISVSPFLYVVNTKELPPTYNKTNKYTKGFQNLIDVYGIATYREANPALYAIITFPFLFAVMFGDVGHALVMIIFALYLIRIEKKVEELQIRGEIFEIFFAGRYMILLMGLFSCYTGFIYNDIFSRPMNVFGSRWFVDFNRSTLAGNEDMELDPGVHYKGTPYVFGMDPAWGMKISIIIGVLHMILGLSLSIINYRHVNFHVTFNSDIRRYFNERHCIYLEYIPRLILLCTLFLWMVVMMFMKWIMFSASNTDVQFGTACAPSILVNFIDMMLVRRTTKAQFPGCNPYLFQNQPEVQMVLLLICALTIPVMLLGKPLYILYERKHHAKMSGMTDEASGQVVTENIEVNGKTTANEKPSETGSINAKDNDKNKAAGTDKTTANENPSETGSINARDNDKNKSVGADKTKEGTSDKKEAEEKENSESFGEIMILQVIDTIEYALGTVSHTASYLRLWALSLAHNELSEVLWGKLLSMGTANNGGYFGGLLMFLSFFMWMFFTVSILIIMEGLSAFLHTLRLHCN</sequence>
<feature type="transmembrane region" description="Helical" evidence="9">
    <location>
        <begin position="514"/>
        <end position="536"/>
    </location>
</feature>
<evidence type="ECO:0000256" key="10">
    <source>
        <dbReference type="SAM" id="Coils"/>
    </source>
</evidence>
<dbReference type="Proteomes" id="UP000292052">
    <property type="component" value="Unassembled WGS sequence"/>
</dbReference>
<dbReference type="InterPro" id="IPR002490">
    <property type="entry name" value="V-ATPase_116kDa_su"/>
</dbReference>
<keyword evidence="5 9" id="KW-0375">Hydrogen ion transport</keyword>
<evidence type="ECO:0000256" key="7">
    <source>
        <dbReference type="ARBA" id="ARBA00023065"/>
    </source>
</evidence>
<dbReference type="PANTHER" id="PTHR11629:SF61">
    <property type="entry name" value="V-TYPE PROTON ATPASE SUBUNIT A"/>
    <property type="match status" value="1"/>
</dbReference>
<feature type="transmembrane region" description="Helical" evidence="9">
    <location>
        <begin position="569"/>
        <end position="589"/>
    </location>
</feature>
<dbReference type="GO" id="GO:0007035">
    <property type="term" value="P:vacuolar acidification"/>
    <property type="evidence" value="ECO:0007669"/>
    <property type="project" value="TreeGrafter"/>
</dbReference>
<evidence type="ECO:0000256" key="4">
    <source>
        <dbReference type="ARBA" id="ARBA00022692"/>
    </source>
</evidence>
<dbReference type="InterPro" id="IPR026028">
    <property type="entry name" value="V-type_ATPase_116kDa_su_euka"/>
</dbReference>
<evidence type="ECO:0000256" key="8">
    <source>
        <dbReference type="ARBA" id="ARBA00023136"/>
    </source>
</evidence>
<feature type="compositionally biased region" description="Basic and acidic residues" evidence="11">
    <location>
        <begin position="737"/>
        <end position="765"/>
    </location>
</feature>
<dbReference type="PANTHER" id="PTHR11629">
    <property type="entry name" value="VACUOLAR PROTON ATPASES"/>
    <property type="match status" value="1"/>
</dbReference>
<dbReference type="GO" id="GO:0000220">
    <property type="term" value="C:vacuolar proton-transporting V-type ATPase, V0 domain"/>
    <property type="evidence" value="ECO:0007669"/>
    <property type="project" value="InterPro"/>
</dbReference>
<proteinExistence type="inferred from homology"/>
<evidence type="ECO:0000256" key="6">
    <source>
        <dbReference type="ARBA" id="ARBA00022989"/>
    </source>
</evidence>
<feature type="coiled-coil region" evidence="10">
    <location>
        <begin position="95"/>
        <end position="122"/>
    </location>
</feature>
<feature type="non-terminal residue" evidence="12">
    <location>
        <position position="865"/>
    </location>
</feature>
<dbReference type="GO" id="GO:0046961">
    <property type="term" value="F:proton-transporting ATPase activity, rotational mechanism"/>
    <property type="evidence" value="ECO:0007669"/>
    <property type="project" value="InterPro"/>
</dbReference>
<reference evidence="12 13" key="1">
    <citation type="submission" date="2017-03" db="EMBL/GenBank/DDBJ databases">
        <title>Genome of the blue death feigning beetle - Asbolus verrucosus.</title>
        <authorList>
            <person name="Rider S.D."/>
        </authorList>
    </citation>
    <scope>NUCLEOTIDE SEQUENCE [LARGE SCALE GENOMIC DNA]</scope>
    <source>
        <strain evidence="12">Butters</strain>
        <tissue evidence="12">Head and leg muscle</tissue>
    </source>
</reference>
<dbReference type="OrthoDB" id="10264220at2759"/>
<gene>
    <name evidence="12" type="ORF">BDFB_011518</name>
</gene>
<keyword evidence="4 9" id="KW-0812">Transmembrane</keyword>
<dbReference type="EMBL" id="QDEB01075147">
    <property type="protein sequence ID" value="RZC34983.1"/>
    <property type="molecule type" value="Genomic_DNA"/>
</dbReference>
<evidence type="ECO:0000256" key="9">
    <source>
        <dbReference type="RuleBase" id="RU361189"/>
    </source>
</evidence>
<comment type="similarity">
    <text evidence="2 9">Belongs to the V-ATPase 116 kDa subunit family.</text>
</comment>
<dbReference type="STRING" id="1661398.A0A482VQG3"/>
<comment type="subcellular location">
    <subcellularLocation>
        <location evidence="1">Membrane</location>
        <topology evidence="1">Multi-pass membrane protein</topology>
    </subcellularLocation>
</comment>
<name>A0A482VQG3_ASBVE</name>
<feature type="compositionally biased region" description="Polar residues" evidence="11">
    <location>
        <begin position="720"/>
        <end position="736"/>
    </location>
</feature>
<dbReference type="GO" id="GO:0005886">
    <property type="term" value="C:plasma membrane"/>
    <property type="evidence" value="ECO:0007669"/>
    <property type="project" value="TreeGrafter"/>
</dbReference>
<comment type="function">
    <text evidence="9">Essential component of the vacuolar proton pump (V-ATPase), a multimeric enzyme that catalyzes the translocation of protons across the membranes. Required for assembly and activity of the V-ATPase.</text>
</comment>
<dbReference type="Pfam" id="PF01496">
    <property type="entry name" value="V_ATPase_I"/>
    <property type="match status" value="1"/>
</dbReference>
<feature type="region of interest" description="Disordered" evidence="11">
    <location>
        <begin position="689"/>
        <end position="765"/>
    </location>
</feature>
<dbReference type="PIRSF" id="PIRSF001293">
    <property type="entry name" value="ATP6V0A1"/>
    <property type="match status" value="1"/>
</dbReference>
<feature type="transmembrane region" description="Helical" evidence="9">
    <location>
        <begin position="444"/>
        <end position="463"/>
    </location>
</feature>
<evidence type="ECO:0000256" key="3">
    <source>
        <dbReference type="ARBA" id="ARBA00022448"/>
    </source>
</evidence>
<evidence type="ECO:0000256" key="11">
    <source>
        <dbReference type="SAM" id="MobiDB-lite"/>
    </source>
</evidence>
<keyword evidence="6 9" id="KW-1133">Transmembrane helix</keyword>
<keyword evidence="3 9" id="KW-0813">Transport</keyword>
<evidence type="ECO:0000256" key="5">
    <source>
        <dbReference type="ARBA" id="ARBA00022781"/>
    </source>
</evidence>
<evidence type="ECO:0000256" key="2">
    <source>
        <dbReference type="ARBA" id="ARBA00009904"/>
    </source>
</evidence>
<keyword evidence="8 9" id="KW-0472">Membrane</keyword>
<feature type="transmembrane region" description="Helical" evidence="9">
    <location>
        <begin position="392"/>
        <end position="423"/>
    </location>
</feature>
<evidence type="ECO:0000256" key="1">
    <source>
        <dbReference type="ARBA" id="ARBA00004141"/>
    </source>
</evidence>
<keyword evidence="10" id="KW-0175">Coiled coil</keyword>
<evidence type="ECO:0000313" key="13">
    <source>
        <dbReference type="Proteomes" id="UP000292052"/>
    </source>
</evidence>
<dbReference type="AlphaFoldDB" id="A0A482VQG3"/>
<feature type="transmembrane region" description="Helical" evidence="9">
    <location>
        <begin position="641"/>
        <end position="664"/>
    </location>
</feature>
<organism evidence="12 13">
    <name type="scientific">Asbolus verrucosus</name>
    <name type="common">Desert ironclad beetle</name>
    <dbReference type="NCBI Taxonomy" id="1661398"/>
    <lineage>
        <taxon>Eukaryota</taxon>
        <taxon>Metazoa</taxon>
        <taxon>Ecdysozoa</taxon>
        <taxon>Arthropoda</taxon>
        <taxon>Hexapoda</taxon>
        <taxon>Insecta</taxon>
        <taxon>Pterygota</taxon>
        <taxon>Neoptera</taxon>
        <taxon>Endopterygota</taxon>
        <taxon>Coleoptera</taxon>
        <taxon>Polyphaga</taxon>
        <taxon>Cucujiformia</taxon>
        <taxon>Tenebrionidae</taxon>
        <taxon>Pimeliinae</taxon>
        <taxon>Asbolus</taxon>
    </lineage>
</organism>
<dbReference type="GO" id="GO:0051117">
    <property type="term" value="F:ATPase binding"/>
    <property type="evidence" value="ECO:0007669"/>
    <property type="project" value="TreeGrafter"/>
</dbReference>
<accession>A0A482VQG3</accession>
<feature type="compositionally biased region" description="Polar residues" evidence="11">
    <location>
        <begin position="692"/>
        <end position="708"/>
    </location>
</feature>
<comment type="caution">
    <text evidence="12">The sequence shown here is derived from an EMBL/GenBank/DDBJ whole genome shotgun (WGS) entry which is preliminary data.</text>
</comment>
<evidence type="ECO:0000313" key="12">
    <source>
        <dbReference type="EMBL" id="RZC34983.1"/>
    </source>
</evidence>